<dbReference type="RefSeq" id="WP_264943590.1">
    <property type="nucleotide sequence ID" value="NZ_JAPDRA010000003.1"/>
</dbReference>
<comment type="caution">
    <text evidence="2">The sequence shown here is derived from an EMBL/GenBank/DDBJ whole genome shotgun (WGS) entry which is preliminary data.</text>
</comment>
<keyword evidence="3" id="KW-1185">Reference proteome</keyword>
<protein>
    <recommendedName>
        <fullName evidence="4">Lysine transporter LysE</fullName>
    </recommendedName>
</protein>
<sequence length="185" mass="20036">MSAFEFTFSLFGLLLGFSLVEVMSGLVRTLKLRGAVRIGWVTPLLGLFVMVDLVSFWSAAWQIRDLVPANFGVLLLGLAITGVYYFAASMVFPDDPADWPDFDLWAERYKRRALGGVFAANLMATVAMFSQLPPAMLTPAALGMHGGLLAVMAAAAVVKPHWATGLLLGAILAFYFLFSVLQILG</sequence>
<feature type="transmembrane region" description="Helical" evidence="1">
    <location>
        <begin position="136"/>
        <end position="158"/>
    </location>
</feature>
<name>A0ABW3H5S7_9SPHN</name>
<reference evidence="3" key="1">
    <citation type="journal article" date="2019" name="Int. J. Syst. Evol. Microbiol.">
        <title>The Global Catalogue of Microorganisms (GCM) 10K type strain sequencing project: providing services to taxonomists for standard genome sequencing and annotation.</title>
        <authorList>
            <consortium name="The Broad Institute Genomics Platform"/>
            <consortium name="The Broad Institute Genome Sequencing Center for Infectious Disease"/>
            <person name="Wu L."/>
            <person name="Ma J."/>
        </authorList>
    </citation>
    <scope>NUCLEOTIDE SEQUENCE [LARGE SCALE GENOMIC DNA]</scope>
    <source>
        <strain evidence="3">CCUG 62982</strain>
    </source>
</reference>
<accession>A0ABW3H5S7</accession>
<evidence type="ECO:0000313" key="3">
    <source>
        <dbReference type="Proteomes" id="UP001596977"/>
    </source>
</evidence>
<evidence type="ECO:0008006" key="4">
    <source>
        <dbReference type="Google" id="ProtNLM"/>
    </source>
</evidence>
<feature type="transmembrane region" description="Helical" evidence="1">
    <location>
        <begin position="113"/>
        <end position="130"/>
    </location>
</feature>
<evidence type="ECO:0000313" key="2">
    <source>
        <dbReference type="EMBL" id="MFD0946217.1"/>
    </source>
</evidence>
<keyword evidence="1" id="KW-0472">Membrane</keyword>
<gene>
    <name evidence="2" type="ORF">ACFQ1E_07715</name>
</gene>
<keyword evidence="1" id="KW-0812">Transmembrane</keyword>
<feature type="transmembrane region" description="Helical" evidence="1">
    <location>
        <begin position="38"/>
        <end position="59"/>
    </location>
</feature>
<evidence type="ECO:0000256" key="1">
    <source>
        <dbReference type="SAM" id="Phobius"/>
    </source>
</evidence>
<feature type="transmembrane region" description="Helical" evidence="1">
    <location>
        <begin position="6"/>
        <end position="26"/>
    </location>
</feature>
<dbReference type="EMBL" id="JBHTJG010000003">
    <property type="protein sequence ID" value="MFD0946217.1"/>
    <property type="molecule type" value="Genomic_DNA"/>
</dbReference>
<organism evidence="2 3">
    <name type="scientific">Sphingomonas canadensis</name>
    <dbReference type="NCBI Taxonomy" id="1219257"/>
    <lineage>
        <taxon>Bacteria</taxon>
        <taxon>Pseudomonadati</taxon>
        <taxon>Pseudomonadota</taxon>
        <taxon>Alphaproteobacteria</taxon>
        <taxon>Sphingomonadales</taxon>
        <taxon>Sphingomonadaceae</taxon>
        <taxon>Sphingomonas</taxon>
    </lineage>
</organism>
<keyword evidence="1" id="KW-1133">Transmembrane helix</keyword>
<proteinExistence type="predicted"/>
<dbReference type="Proteomes" id="UP001596977">
    <property type="component" value="Unassembled WGS sequence"/>
</dbReference>
<feature type="transmembrane region" description="Helical" evidence="1">
    <location>
        <begin position="165"/>
        <end position="184"/>
    </location>
</feature>
<feature type="transmembrane region" description="Helical" evidence="1">
    <location>
        <begin position="71"/>
        <end position="92"/>
    </location>
</feature>